<proteinExistence type="predicted"/>
<reference evidence="1 2" key="1">
    <citation type="journal article" date="2006" name="Science">
        <title>The genome of black cottonwood, Populus trichocarpa (Torr. &amp; Gray).</title>
        <authorList>
            <person name="Tuskan G.A."/>
            <person name="Difazio S."/>
            <person name="Jansson S."/>
            <person name="Bohlmann J."/>
            <person name="Grigoriev I."/>
            <person name="Hellsten U."/>
            <person name="Putnam N."/>
            <person name="Ralph S."/>
            <person name="Rombauts S."/>
            <person name="Salamov A."/>
            <person name="Schein J."/>
            <person name="Sterck L."/>
            <person name="Aerts A."/>
            <person name="Bhalerao R.R."/>
            <person name="Bhalerao R.P."/>
            <person name="Blaudez D."/>
            <person name="Boerjan W."/>
            <person name="Brun A."/>
            <person name="Brunner A."/>
            <person name="Busov V."/>
            <person name="Campbell M."/>
            <person name="Carlson J."/>
            <person name="Chalot M."/>
            <person name="Chapman J."/>
            <person name="Chen G.L."/>
            <person name="Cooper D."/>
            <person name="Coutinho P.M."/>
            <person name="Couturier J."/>
            <person name="Covert S."/>
            <person name="Cronk Q."/>
            <person name="Cunningham R."/>
            <person name="Davis J."/>
            <person name="Degroeve S."/>
            <person name="Dejardin A."/>
            <person name="Depamphilis C."/>
            <person name="Detter J."/>
            <person name="Dirks B."/>
            <person name="Dubchak I."/>
            <person name="Duplessis S."/>
            <person name="Ehlting J."/>
            <person name="Ellis B."/>
            <person name="Gendler K."/>
            <person name="Goodstein D."/>
            <person name="Gribskov M."/>
            <person name="Grimwood J."/>
            <person name="Groover A."/>
            <person name="Gunter L."/>
            <person name="Hamberger B."/>
            <person name="Heinze B."/>
            <person name="Helariutta Y."/>
            <person name="Henrissat B."/>
            <person name="Holligan D."/>
            <person name="Holt R."/>
            <person name="Huang W."/>
            <person name="Islam-Faridi N."/>
            <person name="Jones S."/>
            <person name="Jones-Rhoades M."/>
            <person name="Jorgensen R."/>
            <person name="Joshi C."/>
            <person name="Kangasjarvi J."/>
            <person name="Karlsson J."/>
            <person name="Kelleher C."/>
            <person name="Kirkpatrick R."/>
            <person name="Kirst M."/>
            <person name="Kohler A."/>
            <person name="Kalluri U."/>
            <person name="Larimer F."/>
            <person name="Leebens-Mack J."/>
            <person name="Leple J.C."/>
            <person name="Locascio P."/>
            <person name="Lou Y."/>
            <person name="Lucas S."/>
            <person name="Martin F."/>
            <person name="Montanini B."/>
            <person name="Napoli C."/>
            <person name="Nelson D.R."/>
            <person name="Nelson C."/>
            <person name="Nieminen K."/>
            <person name="Nilsson O."/>
            <person name="Pereda V."/>
            <person name="Peter G."/>
            <person name="Philippe R."/>
            <person name="Pilate G."/>
            <person name="Poliakov A."/>
            <person name="Razumovskaya J."/>
            <person name="Richardson P."/>
            <person name="Rinaldi C."/>
            <person name="Ritland K."/>
            <person name="Rouze P."/>
            <person name="Ryaboy D."/>
            <person name="Schmutz J."/>
            <person name="Schrader J."/>
            <person name="Segerman B."/>
            <person name="Shin H."/>
            <person name="Siddiqui A."/>
            <person name="Sterky F."/>
            <person name="Terry A."/>
            <person name="Tsai C.J."/>
            <person name="Uberbacher E."/>
            <person name="Unneberg P."/>
            <person name="Vahala J."/>
            <person name="Wall K."/>
            <person name="Wessler S."/>
            <person name="Yang G."/>
            <person name="Yin T."/>
            <person name="Douglas C."/>
            <person name="Marra M."/>
            <person name="Sandberg G."/>
            <person name="Van de Peer Y."/>
            <person name="Rokhsar D."/>
        </authorList>
    </citation>
    <scope>NUCLEOTIDE SEQUENCE [LARGE SCALE GENOMIC DNA]</scope>
    <source>
        <strain evidence="2">cv. Nisqually</strain>
    </source>
</reference>
<dbReference type="InParanoid" id="A0A3N7FRS5"/>
<name>A0A3N7FRS5_POPTR</name>
<evidence type="ECO:0000313" key="2">
    <source>
        <dbReference type="Proteomes" id="UP000006729"/>
    </source>
</evidence>
<dbReference type="Proteomes" id="UP000006729">
    <property type="component" value="Chromosome 10"/>
</dbReference>
<keyword evidence="2" id="KW-1185">Reference proteome</keyword>
<gene>
    <name evidence="1" type="ORF">POPTR_010G174050</name>
</gene>
<protein>
    <submittedName>
        <fullName evidence="1">Uncharacterized protein</fullName>
    </submittedName>
</protein>
<dbReference type="AlphaFoldDB" id="A0A3N7FRS5"/>
<sequence length="40" mass="5044">MQRSSLILVHSIHLFLMKWRDSFWRFYGEFRIIFFGEFDS</sequence>
<dbReference type="EMBL" id="CM009299">
    <property type="protein sequence ID" value="RQO96865.1"/>
    <property type="molecule type" value="Genomic_DNA"/>
</dbReference>
<organism evidence="1 2">
    <name type="scientific">Populus trichocarpa</name>
    <name type="common">Western balsam poplar</name>
    <name type="synonym">Populus balsamifera subsp. trichocarpa</name>
    <dbReference type="NCBI Taxonomy" id="3694"/>
    <lineage>
        <taxon>Eukaryota</taxon>
        <taxon>Viridiplantae</taxon>
        <taxon>Streptophyta</taxon>
        <taxon>Embryophyta</taxon>
        <taxon>Tracheophyta</taxon>
        <taxon>Spermatophyta</taxon>
        <taxon>Magnoliopsida</taxon>
        <taxon>eudicotyledons</taxon>
        <taxon>Gunneridae</taxon>
        <taxon>Pentapetalae</taxon>
        <taxon>rosids</taxon>
        <taxon>fabids</taxon>
        <taxon>Malpighiales</taxon>
        <taxon>Salicaceae</taxon>
        <taxon>Saliceae</taxon>
        <taxon>Populus</taxon>
    </lineage>
</organism>
<evidence type="ECO:0000313" key="1">
    <source>
        <dbReference type="EMBL" id="RQO96865.1"/>
    </source>
</evidence>
<accession>A0A3N7FRS5</accession>